<reference evidence="2 3" key="1">
    <citation type="submission" date="2024-03" db="EMBL/GenBank/DDBJ databases">
        <title>A high-quality draft genome sequence of Diaporthe vaccinii, a causative agent of upright dieback and viscid rot disease in cranberry plants.</title>
        <authorList>
            <person name="Sarrasin M."/>
            <person name="Lang B.F."/>
            <person name="Burger G."/>
        </authorList>
    </citation>
    <scope>NUCLEOTIDE SEQUENCE [LARGE SCALE GENOMIC DNA]</scope>
    <source>
        <strain evidence="2 3">IS7</strain>
    </source>
</reference>
<comment type="caution">
    <text evidence="2">The sequence shown here is derived from an EMBL/GenBank/DDBJ whole genome shotgun (WGS) entry which is preliminary data.</text>
</comment>
<dbReference type="PANTHER" id="PTHR21310">
    <property type="entry name" value="AMINOGLYCOSIDE PHOSPHOTRANSFERASE-RELATED-RELATED"/>
    <property type="match status" value="1"/>
</dbReference>
<name>A0ABR4ET16_9PEZI</name>
<sequence>MSTSEDADLTTLHNQLRGIKYFTAVEGKSFCEGIAPLVVESTTAAGRVAVKVSERGNIDKSEADMSTLLETDICYCSCVVLFESSSENAGRPATNYILVQYAATHGIRAPKVLGWYEIHSHRPTRPVGVALVSDKVPGVPLVDVWLDLSKETQSSITTQLRGELQRMRNCTQPYIGCIHRQPTRNVYDRLFSNYCGPFESEQEFDEWCLARVNRGSLSRWRWNKFLERERRKSGNQEFVLTHGDLSPRNIMVQDGVVTGIIDWERSGFFPRYAEYAFAMKLCHSHERWWIPVLKDLLEPCSKDRLEFTRLVEDRGW</sequence>
<dbReference type="EMBL" id="JBAWTH010000029">
    <property type="protein sequence ID" value="KAL2285585.1"/>
    <property type="molecule type" value="Genomic_DNA"/>
</dbReference>
<evidence type="ECO:0000313" key="3">
    <source>
        <dbReference type="Proteomes" id="UP001600888"/>
    </source>
</evidence>
<dbReference type="Gene3D" id="3.90.1200.10">
    <property type="match status" value="1"/>
</dbReference>
<evidence type="ECO:0000259" key="1">
    <source>
        <dbReference type="Pfam" id="PF01636"/>
    </source>
</evidence>
<dbReference type="InterPro" id="IPR011009">
    <property type="entry name" value="Kinase-like_dom_sf"/>
</dbReference>
<protein>
    <recommendedName>
        <fullName evidence="1">Aminoglycoside phosphotransferase domain-containing protein</fullName>
    </recommendedName>
</protein>
<dbReference type="PANTHER" id="PTHR21310:SF15">
    <property type="entry name" value="AMINOGLYCOSIDE PHOSPHOTRANSFERASE DOMAIN-CONTAINING PROTEIN"/>
    <property type="match status" value="1"/>
</dbReference>
<proteinExistence type="predicted"/>
<dbReference type="Proteomes" id="UP001600888">
    <property type="component" value="Unassembled WGS sequence"/>
</dbReference>
<organism evidence="2 3">
    <name type="scientific">Diaporthe vaccinii</name>
    <dbReference type="NCBI Taxonomy" id="105482"/>
    <lineage>
        <taxon>Eukaryota</taxon>
        <taxon>Fungi</taxon>
        <taxon>Dikarya</taxon>
        <taxon>Ascomycota</taxon>
        <taxon>Pezizomycotina</taxon>
        <taxon>Sordariomycetes</taxon>
        <taxon>Sordariomycetidae</taxon>
        <taxon>Diaporthales</taxon>
        <taxon>Diaporthaceae</taxon>
        <taxon>Diaporthe</taxon>
        <taxon>Diaporthe eres species complex</taxon>
    </lineage>
</organism>
<feature type="domain" description="Aminoglycoside phosphotransferase" evidence="1">
    <location>
        <begin position="98"/>
        <end position="280"/>
    </location>
</feature>
<dbReference type="InterPro" id="IPR051678">
    <property type="entry name" value="AGP_Transferase"/>
</dbReference>
<evidence type="ECO:0000313" key="2">
    <source>
        <dbReference type="EMBL" id="KAL2285585.1"/>
    </source>
</evidence>
<keyword evidence="3" id="KW-1185">Reference proteome</keyword>
<dbReference type="SUPFAM" id="SSF56112">
    <property type="entry name" value="Protein kinase-like (PK-like)"/>
    <property type="match status" value="1"/>
</dbReference>
<dbReference type="Pfam" id="PF01636">
    <property type="entry name" value="APH"/>
    <property type="match status" value="1"/>
</dbReference>
<gene>
    <name evidence="2" type="ORF">FJTKL_07616</name>
</gene>
<dbReference type="InterPro" id="IPR002575">
    <property type="entry name" value="Aminoglycoside_PTrfase"/>
</dbReference>
<accession>A0ABR4ET16</accession>